<dbReference type="AlphaFoldDB" id="A0A0A9HTA6"/>
<organism evidence="1">
    <name type="scientific">Arundo donax</name>
    <name type="common">Giant reed</name>
    <name type="synonym">Donax arundinaceus</name>
    <dbReference type="NCBI Taxonomy" id="35708"/>
    <lineage>
        <taxon>Eukaryota</taxon>
        <taxon>Viridiplantae</taxon>
        <taxon>Streptophyta</taxon>
        <taxon>Embryophyta</taxon>
        <taxon>Tracheophyta</taxon>
        <taxon>Spermatophyta</taxon>
        <taxon>Magnoliopsida</taxon>
        <taxon>Liliopsida</taxon>
        <taxon>Poales</taxon>
        <taxon>Poaceae</taxon>
        <taxon>PACMAD clade</taxon>
        <taxon>Arundinoideae</taxon>
        <taxon>Arundineae</taxon>
        <taxon>Arundo</taxon>
    </lineage>
</organism>
<name>A0A0A9HTA6_ARUDO</name>
<protein>
    <submittedName>
        <fullName evidence="1">Uncharacterized protein</fullName>
    </submittedName>
</protein>
<reference evidence="1" key="2">
    <citation type="journal article" date="2015" name="Data Brief">
        <title>Shoot transcriptome of the giant reed, Arundo donax.</title>
        <authorList>
            <person name="Barrero R.A."/>
            <person name="Guerrero F.D."/>
            <person name="Moolhuijzen P."/>
            <person name="Goolsby J.A."/>
            <person name="Tidwell J."/>
            <person name="Bellgard S.E."/>
            <person name="Bellgard M.I."/>
        </authorList>
    </citation>
    <scope>NUCLEOTIDE SEQUENCE</scope>
    <source>
        <tissue evidence="1">Shoot tissue taken approximately 20 cm above the soil surface</tissue>
    </source>
</reference>
<dbReference type="EMBL" id="GBRH01161783">
    <property type="protein sequence ID" value="JAE36113.1"/>
    <property type="molecule type" value="Transcribed_RNA"/>
</dbReference>
<reference evidence="1" key="1">
    <citation type="submission" date="2014-09" db="EMBL/GenBank/DDBJ databases">
        <authorList>
            <person name="Magalhaes I.L.F."/>
            <person name="Oliveira U."/>
            <person name="Santos F.R."/>
            <person name="Vidigal T.H.D.A."/>
            <person name="Brescovit A.D."/>
            <person name="Santos A.J."/>
        </authorList>
    </citation>
    <scope>NUCLEOTIDE SEQUENCE</scope>
    <source>
        <tissue evidence="1">Shoot tissue taken approximately 20 cm above the soil surface</tissue>
    </source>
</reference>
<accession>A0A0A9HTA6</accession>
<evidence type="ECO:0000313" key="1">
    <source>
        <dbReference type="EMBL" id="JAE36113.1"/>
    </source>
</evidence>
<proteinExistence type="predicted"/>
<sequence>MLSVLQMLLFAWKITHPNGSLYEVTLCRLENAVCTLL</sequence>